<proteinExistence type="predicted"/>
<gene>
    <name evidence="2" type="ORF">D9757_001057</name>
</gene>
<evidence type="ECO:0008006" key="4">
    <source>
        <dbReference type="Google" id="ProtNLM"/>
    </source>
</evidence>
<dbReference type="EMBL" id="JAACJN010000004">
    <property type="protein sequence ID" value="KAF5392688.1"/>
    <property type="molecule type" value="Genomic_DNA"/>
</dbReference>
<dbReference type="OrthoDB" id="2107166at2759"/>
<keyword evidence="3" id="KW-1185">Reference proteome</keyword>
<evidence type="ECO:0000313" key="2">
    <source>
        <dbReference type="EMBL" id="KAF5392688.1"/>
    </source>
</evidence>
<evidence type="ECO:0000313" key="3">
    <source>
        <dbReference type="Proteomes" id="UP000518752"/>
    </source>
</evidence>
<feature type="compositionally biased region" description="Low complexity" evidence="1">
    <location>
        <begin position="160"/>
        <end position="180"/>
    </location>
</feature>
<sequence length="190" mass="21202">MGRWTQFSEDACRLPEGFQRIAYDADTQRYTFKDRQGTLYHSAPGETYGKLMPIPNAKAESWRYDDAPKLPRLSKKSKKSPPASFHDFLPAEAITSASPTSPTSSEEHISYSPRARFVDAARRTTAPKMQGVVDNLRRSVTSARRQVRVTAHESDQVGLLRSRSVMSQSSMTSSRSGTTLVSLAEETRAK</sequence>
<dbReference type="Proteomes" id="UP000518752">
    <property type="component" value="Unassembled WGS sequence"/>
</dbReference>
<evidence type="ECO:0000256" key="1">
    <source>
        <dbReference type="SAM" id="MobiDB-lite"/>
    </source>
</evidence>
<dbReference type="AlphaFoldDB" id="A0A8H5I039"/>
<comment type="caution">
    <text evidence="2">The sequence shown here is derived from an EMBL/GenBank/DDBJ whole genome shotgun (WGS) entry which is preliminary data.</text>
</comment>
<feature type="region of interest" description="Disordered" evidence="1">
    <location>
        <begin position="160"/>
        <end position="190"/>
    </location>
</feature>
<organism evidence="2 3">
    <name type="scientific">Collybiopsis confluens</name>
    <dbReference type="NCBI Taxonomy" id="2823264"/>
    <lineage>
        <taxon>Eukaryota</taxon>
        <taxon>Fungi</taxon>
        <taxon>Dikarya</taxon>
        <taxon>Basidiomycota</taxon>
        <taxon>Agaricomycotina</taxon>
        <taxon>Agaricomycetes</taxon>
        <taxon>Agaricomycetidae</taxon>
        <taxon>Agaricales</taxon>
        <taxon>Marasmiineae</taxon>
        <taxon>Omphalotaceae</taxon>
        <taxon>Collybiopsis</taxon>
    </lineage>
</organism>
<reference evidence="2 3" key="1">
    <citation type="journal article" date="2020" name="ISME J.">
        <title>Uncovering the hidden diversity of litter-decomposition mechanisms in mushroom-forming fungi.</title>
        <authorList>
            <person name="Floudas D."/>
            <person name="Bentzer J."/>
            <person name="Ahren D."/>
            <person name="Johansson T."/>
            <person name="Persson P."/>
            <person name="Tunlid A."/>
        </authorList>
    </citation>
    <scope>NUCLEOTIDE SEQUENCE [LARGE SCALE GENOMIC DNA]</scope>
    <source>
        <strain evidence="2 3">CBS 406.79</strain>
    </source>
</reference>
<accession>A0A8H5I039</accession>
<name>A0A8H5I039_9AGAR</name>
<protein>
    <recommendedName>
        <fullName evidence="4">Carbohydrate-binding module family 50 protein</fullName>
    </recommendedName>
</protein>